<organism evidence="2 3">
    <name type="scientific">Ataeniobius toweri</name>
    <dbReference type="NCBI Taxonomy" id="208326"/>
    <lineage>
        <taxon>Eukaryota</taxon>
        <taxon>Metazoa</taxon>
        <taxon>Chordata</taxon>
        <taxon>Craniata</taxon>
        <taxon>Vertebrata</taxon>
        <taxon>Euteleostomi</taxon>
        <taxon>Actinopterygii</taxon>
        <taxon>Neopterygii</taxon>
        <taxon>Teleostei</taxon>
        <taxon>Neoteleostei</taxon>
        <taxon>Acanthomorphata</taxon>
        <taxon>Ovalentaria</taxon>
        <taxon>Atherinomorphae</taxon>
        <taxon>Cyprinodontiformes</taxon>
        <taxon>Goodeidae</taxon>
        <taxon>Ataeniobius</taxon>
    </lineage>
</organism>
<comment type="caution">
    <text evidence="2">The sequence shown here is derived from an EMBL/GenBank/DDBJ whole genome shotgun (WGS) entry which is preliminary data.</text>
</comment>
<dbReference type="EMBL" id="JAHUTI010015637">
    <property type="protein sequence ID" value="MED6237451.1"/>
    <property type="molecule type" value="Genomic_DNA"/>
</dbReference>
<sequence>MQQKVPSELELVPEEYSVMIGSYPCNISFHNDQLFHCTINGQLSSSESELPVTRQIYFCMPVLCLALKCCSSRRDEAMFFYPKRNRNMEQWHFLLHYTGSQRCSLWKRRLLRVNKPLNSKGDEGMLKGGNPMSLFPPQSCV</sequence>
<name>A0ABU7AI31_9TELE</name>
<evidence type="ECO:0000313" key="3">
    <source>
        <dbReference type="Proteomes" id="UP001345963"/>
    </source>
</evidence>
<proteinExistence type="predicted"/>
<gene>
    <name evidence="2" type="ORF">ATANTOWER_025209</name>
</gene>
<feature type="region of interest" description="Disordered" evidence="1">
    <location>
        <begin position="122"/>
        <end position="141"/>
    </location>
</feature>
<evidence type="ECO:0000256" key="1">
    <source>
        <dbReference type="SAM" id="MobiDB-lite"/>
    </source>
</evidence>
<reference evidence="2 3" key="1">
    <citation type="submission" date="2021-07" db="EMBL/GenBank/DDBJ databases">
        <authorList>
            <person name="Palmer J.M."/>
        </authorList>
    </citation>
    <scope>NUCLEOTIDE SEQUENCE [LARGE SCALE GENOMIC DNA]</scope>
    <source>
        <strain evidence="2 3">AT_MEX2019</strain>
        <tissue evidence="2">Muscle</tissue>
    </source>
</reference>
<dbReference type="Proteomes" id="UP001345963">
    <property type="component" value="Unassembled WGS sequence"/>
</dbReference>
<keyword evidence="3" id="KW-1185">Reference proteome</keyword>
<protein>
    <submittedName>
        <fullName evidence="2">Uncharacterized protein</fullName>
    </submittedName>
</protein>
<evidence type="ECO:0000313" key="2">
    <source>
        <dbReference type="EMBL" id="MED6237451.1"/>
    </source>
</evidence>
<accession>A0ABU7AI31</accession>